<dbReference type="GO" id="GO:0016747">
    <property type="term" value="F:acyltransferase activity, transferring groups other than amino-acyl groups"/>
    <property type="evidence" value="ECO:0007669"/>
    <property type="project" value="InterPro"/>
</dbReference>
<dbReference type="Pfam" id="PF24551">
    <property type="entry name" value="SH3_Rv0428c"/>
    <property type="match status" value="1"/>
</dbReference>
<dbReference type="InterPro" id="IPR016181">
    <property type="entry name" value="Acyl_CoA_acyltransferase"/>
</dbReference>
<dbReference type="InterPro" id="IPR000182">
    <property type="entry name" value="GNAT_dom"/>
</dbReference>
<dbReference type="Proteomes" id="UP000053707">
    <property type="component" value="Unassembled WGS sequence"/>
</dbReference>
<dbReference type="RefSeq" id="WP_064399773.1">
    <property type="nucleotide sequence ID" value="NZ_LQIR01000067.1"/>
</dbReference>
<protein>
    <submittedName>
        <fullName evidence="2">GCN5 family acetyltransferase</fullName>
    </submittedName>
</protein>
<evidence type="ECO:0000313" key="2">
    <source>
        <dbReference type="EMBL" id="KUI07768.1"/>
    </source>
</evidence>
<dbReference type="AlphaFoldDB" id="A0A117JHN7"/>
<accession>A0A117JHN7</accession>
<keyword evidence="2" id="KW-0808">Transferase</keyword>
<dbReference type="Pfam" id="PF24553">
    <property type="entry name" value="Rv0428c_C"/>
    <property type="match status" value="1"/>
</dbReference>
<dbReference type="CDD" id="cd04301">
    <property type="entry name" value="NAT_SF"/>
    <property type="match status" value="1"/>
</dbReference>
<name>A0A117JHN7_9MYCO</name>
<sequence>MPGLPAIGTRVTVRYRRPAGSTPPLTDVVGHVVDSCAALEIRTKRGGVVRIDVDDVVAIKELPAAPVRTADIRNVEHAAALAWPGVEQKWLGGWLLRAAEGHTHRGNSAVPLGFDADATAIPAIISWYGERGLTPWLSIPDRLFRPIEQPPHLETEVMTSDLSDTVVDERVTLTATPDAAWLHLYRRAVPVDVLTAVIDGEVAFATVPGAAVGRAAVTTAPGGRRWVGLSAVRVDERARGEGLARALCSTLLGWGTQRGATGGYAQVLVDNAVALGLYRSMGFQTQHRSRYVDARSL</sequence>
<dbReference type="EMBL" id="LQIR01000067">
    <property type="protein sequence ID" value="KUI07768.1"/>
    <property type="molecule type" value="Genomic_DNA"/>
</dbReference>
<comment type="caution">
    <text evidence="2">The sequence shown here is derived from an EMBL/GenBank/DDBJ whole genome shotgun (WGS) entry which is preliminary data.</text>
</comment>
<feature type="domain" description="N-acetyltransferase" evidence="1">
    <location>
        <begin position="153"/>
        <end position="297"/>
    </location>
</feature>
<reference evidence="2 3" key="1">
    <citation type="submission" date="2016-01" db="EMBL/GenBank/DDBJ databases">
        <authorList>
            <consortium name="TB Trials Study Group"/>
            <person name="Sutton G."/>
            <person name="Brinkac L."/>
            <person name="Sanka R."/>
            <person name="Adams M."/>
            <person name="Lau E.L."/>
            <person name="Macaden R."/>
            <person name="Grewal H.M.S."/>
        </authorList>
    </citation>
    <scope>NUCLEOTIDE SEQUENCE [LARGE SCALE GENOMIC DNA]</scope>
    <source>
        <strain evidence="2 3">IS-1744</strain>
    </source>
</reference>
<evidence type="ECO:0000259" key="1">
    <source>
        <dbReference type="PROSITE" id="PS51186"/>
    </source>
</evidence>
<organism evidence="2 3">
    <name type="scientific">Mycobacterium lehmannii</name>
    <dbReference type="NCBI Taxonomy" id="2048550"/>
    <lineage>
        <taxon>Bacteria</taxon>
        <taxon>Bacillati</taxon>
        <taxon>Actinomycetota</taxon>
        <taxon>Actinomycetes</taxon>
        <taxon>Mycobacteriales</taxon>
        <taxon>Mycobacteriaceae</taxon>
        <taxon>Mycobacterium</taxon>
    </lineage>
</organism>
<keyword evidence="3" id="KW-1185">Reference proteome</keyword>
<dbReference type="PROSITE" id="PS51186">
    <property type="entry name" value="GNAT"/>
    <property type="match status" value="1"/>
</dbReference>
<evidence type="ECO:0000313" key="3">
    <source>
        <dbReference type="Proteomes" id="UP000053707"/>
    </source>
</evidence>
<dbReference type="InterPro" id="IPR056935">
    <property type="entry name" value="Rv0428c-like_C"/>
</dbReference>
<dbReference type="Gene3D" id="3.40.630.30">
    <property type="match status" value="1"/>
</dbReference>
<dbReference type="SUPFAM" id="SSF55729">
    <property type="entry name" value="Acyl-CoA N-acyltransferases (Nat)"/>
    <property type="match status" value="1"/>
</dbReference>
<proteinExistence type="predicted"/>
<gene>
    <name evidence="2" type="ORF">AU192_09865</name>
</gene>
<dbReference type="InterPro" id="IPR056934">
    <property type="entry name" value="SH3_Rv0428c"/>
</dbReference>